<name>A0A4Q1BKQ9_TREME</name>
<sequence>MKFDLDCLDAEYHKAKLEKEVIHSLLEKSSLNRHDLGEDSVMKLLSLVVPNVKTETSTSTNADRVSTRSDNQIRRTTIPNEWDPEMETELQLARTSMLGRIVLVYRRDKIEELATKTRASWGALLDCIIKKQIETSDTARKLAEDFQGRA</sequence>
<reference evidence="1 2" key="1">
    <citation type="submission" date="2016-06" db="EMBL/GenBank/DDBJ databases">
        <title>Evolution of pathogenesis and genome organization in the Tremellales.</title>
        <authorList>
            <person name="Cuomo C."/>
            <person name="Litvintseva A."/>
            <person name="Heitman J."/>
            <person name="Chen Y."/>
            <person name="Sun S."/>
            <person name="Springer D."/>
            <person name="Dromer F."/>
            <person name="Young S."/>
            <person name="Zeng Q."/>
            <person name="Chapman S."/>
            <person name="Gujja S."/>
            <person name="Saif S."/>
            <person name="Birren B."/>
        </authorList>
    </citation>
    <scope>NUCLEOTIDE SEQUENCE [LARGE SCALE GENOMIC DNA]</scope>
    <source>
        <strain evidence="1 2">ATCC 28783</strain>
    </source>
</reference>
<evidence type="ECO:0000313" key="1">
    <source>
        <dbReference type="EMBL" id="RXK38286.1"/>
    </source>
</evidence>
<keyword evidence="2" id="KW-1185">Reference proteome</keyword>
<gene>
    <name evidence="1" type="ORF">M231_04459</name>
</gene>
<protein>
    <submittedName>
        <fullName evidence="1">Uncharacterized protein</fullName>
    </submittedName>
</protein>
<proteinExistence type="predicted"/>
<evidence type="ECO:0000313" key="2">
    <source>
        <dbReference type="Proteomes" id="UP000289152"/>
    </source>
</evidence>
<organism evidence="1 2">
    <name type="scientific">Tremella mesenterica</name>
    <name type="common">Jelly fungus</name>
    <dbReference type="NCBI Taxonomy" id="5217"/>
    <lineage>
        <taxon>Eukaryota</taxon>
        <taxon>Fungi</taxon>
        <taxon>Dikarya</taxon>
        <taxon>Basidiomycota</taxon>
        <taxon>Agaricomycotina</taxon>
        <taxon>Tremellomycetes</taxon>
        <taxon>Tremellales</taxon>
        <taxon>Tremellaceae</taxon>
        <taxon>Tremella</taxon>
    </lineage>
</organism>
<accession>A0A4Q1BKQ9</accession>
<comment type="caution">
    <text evidence="1">The sequence shown here is derived from an EMBL/GenBank/DDBJ whole genome shotgun (WGS) entry which is preliminary data.</text>
</comment>
<dbReference type="Proteomes" id="UP000289152">
    <property type="component" value="Unassembled WGS sequence"/>
</dbReference>
<dbReference type="AlphaFoldDB" id="A0A4Q1BKQ9"/>
<dbReference type="EMBL" id="SDIL01000050">
    <property type="protein sequence ID" value="RXK38286.1"/>
    <property type="molecule type" value="Genomic_DNA"/>
</dbReference>
<dbReference type="InParanoid" id="A0A4Q1BKQ9"/>